<gene>
    <name evidence="8" type="primary">6038068</name>
    <name evidence="7" type="ORF">CpipJ_CPIJ006123</name>
</gene>
<organism>
    <name type="scientific">Culex quinquefasciatus</name>
    <name type="common">Southern house mosquito</name>
    <name type="synonym">Culex pungens</name>
    <dbReference type="NCBI Taxonomy" id="7176"/>
    <lineage>
        <taxon>Eukaryota</taxon>
        <taxon>Metazoa</taxon>
        <taxon>Ecdysozoa</taxon>
        <taxon>Arthropoda</taxon>
        <taxon>Hexapoda</taxon>
        <taxon>Insecta</taxon>
        <taxon>Pterygota</taxon>
        <taxon>Neoptera</taxon>
        <taxon>Endopterygota</taxon>
        <taxon>Diptera</taxon>
        <taxon>Nematocera</taxon>
        <taxon>Culicoidea</taxon>
        <taxon>Culicidae</taxon>
        <taxon>Culicinae</taxon>
        <taxon>Culicini</taxon>
        <taxon>Culex</taxon>
        <taxon>Culex</taxon>
    </lineage>
</organism>
<reference evidence="8" key="2">
    <citation type="submission" date="2021-02" db="UniProtKB">
        <authorList>
            <consortium name="EnsemblMetazoa"/>
        </authorList>
    </citation>
    <scope>IDENTIFICATION</scope>
    <source>
        <strain evidence="8">JHB</strain>
    </source>
</reference>
<dbReference type="Pfam" id="PF05577">
    <property type="entry name" value="Peptidase_S28"/>
    <property type="match status" value="1"/>
</dbReference>
<dbReference type="PANTHER" id="PTHR11010">
    <property type="entry name" value="PROTEASE S28 PRO-X CARBOXYPEPTIDASE-RELATED"/>
    <property type="match status" value="1"/>
</dbReference>
<dbReference type="EMBL" id="DS231929">
    <property type="protein sequence ID" value="EDS27182.1"/>
    <property type="molecule type" value="Genomic_DNA"/>
</dbReference>
<dbReference type="OrthoDB" id="1735038at2759"/>
<dbReference type="InterPro" id="IPR029058">
    <property type="entry name" value="AB_hydrolase_fold"/>
</dbReference>
<dbReference type="Gene3D" id="3.40.50.1820">
    <property type="entry name" value="alpha/beta hydrolase"/>
    <property type="match status" value="1"/>
</dbReference>
<dbReference type="HOGENOM" id="CLU_020959_3_0_1"/>
<dbReference type="Proteomes" id="UP000002320">
    <property type="component" value="Unassembled WGS sequence"/>
</dbReference>
<keyword evidence="9" id="KW-1185">Reference proteome</keyword>
<evidence type="ECO:0000256" key="4">
    <source>
        <dbReference type="ARBA" id="ARBA00022801"/>
    </source>
</evidence>
<dbReference type="InterPro" id="IPR042269">
    <property type="entry name" value="Ser_carbopepase_S28_SKS"/>
</dbReference>
<dbReference type="eggNOG" id="KOG2182">
    <property type="taxonomic scope" value="Eukaryota"/>
</dbReference>
<evidence type="ECO:0000313" key="8">
    <source>
        <dbReference type="EnsemblMetazoa" id="CPIJ006123-PA"/>
    </source>
</evidence>
<dbReference type="GO" id="GO:0008239">
    <property type="term" value="F:dipeptidyl-peptidase activity"/>
    <property type="evidence" value="ECO:0007669"/>
    <property type="project" value="TreeGrafter"/>
</dbReference>
<dbReference type="PANTHER" id="PTHR11010:SF5">
    <property type="entry name" value="RE36938P-RELATED"/>
    <property type="match status" value="1"/>
</dbReference>
<feature type="signal peptide" evidence="6">
    <location>
        <begin position="1"/>
        <end position="18"/>
    </location>
</feature>
<evidence type="ECO:0000313" key="7">
    <source>
        <dbReference type="EMBL" id="EDS27182.1"/>
    </source>
</evidence>
<dbReference type="InterPro" id="IPR008758">
    <property type="entry name" value="Peptidase_S28"/>
</dbReference>
<dbReference type="GO" id="GO:0006508">
    <property type="term" value="P:proteolysis"/>
    <property type="evidence" value="ECO:0007669"/>
    <property type="project" value="UniProtKB-KW"/>
</dbReference>
<name>B0WGS7_CULQU</name>
<evidence type="ECO:0000256" key="1">
    <source>
        <dbReference type="ARBA" id="ARBA00011079"/>
    </source>
</evidence>
<sequence>MRPLFVATLALLVAAAFAGVPRSATSSRNVPTSRKIMEHMITRGLVQNAPKPTATSPNPAIVIENFFTTRIDHFNAQNTDEWTLRYLAVTDWYQPGGPILIWLGGYMPIQPYMVDESSLIYDMAREMHGAVYAFETRYFGQSWITEDVSTENLRFLNADQVLADLAEFVAYLKRDVLRNEYAHVLVSGVGYGGSLATWFRVRYPHLSDAAWSSSGVHNALVDFQEFAEDWGQTLIDFGSQECYNEIFVAFNVMQNLIDAGREDILYERLDLCDEIDTEDRLEVSFFFLTMMSSVEFSTLSTGNLTAFADVCNDITGVDMPTALDAFADWFNNKLHADDDCAEADPEVFIDWLREDDWESEWVQKGARQLFYQECTELGLFMTTDSDLQPFGNRVGLDMWTDLCQEVFGEWITFESIYYATQRSNNRFGALNPRVNFIHFTNGAENPIRRVAILNDLNPEALSDVIPNEMFGSDTRYISVNDSEELQAVKRRLKALLSYYLFPHGPRETPVEN</sequence>
<keyword evidence="4" id="KW-0378">Hydrolase</keyword>
<evidence type="ECO:0000256" key="3">
    <source>
        <dbReference type="ARBA" id="ARBA00022729"/>
    </source>
</evidence>
<keyword evidence="7" id="KW-0121">Carboxypeptidase</keyword>
<dbReference type="InParanoid" id="B0WGS7"/>
<dbReference type="GO" id="GO:0004180">
    <property type="term" value="F:carboxypeptidase activity"/>
    <property type="evidence" value="ECO:0007669"/>
    <property type="project" value="UniProtKB-KW"/>
</dbReference>
<dbReference type="KEGG" id="cqu:CpipJ_CPIJ006123"/>
<dbReference type="AlphaFoldDB" id="B0WGS7"/>
<evidence type="ECO:0000313" key="9">
    <source>
        <dbReference type="Proteomes" id="UP000002320"/>
    </source>
</evidence>
<accession>B0WGS7</accession>
<dbReference type="OMA" id="ESHCANW"/>
<evidence type="ECO:0000256" key="6">
    <source>
        <dbReference type="SAM" id="SignalP"/>
    </source>
</evidence>
<dbReference type="SUPFAM" id="SSF53474">
    <property type="entry name" value="alpha/beta-Hydrolases"/>
    <property type="match status" value="1"/>
</dbReference>
<evidence type="ECO:0000256" key="2">
    <source>
        <dbReference type="ARBA" id="ARBA00022670"/>
    </source>
</evidence>
<dbReference type="ESTHER" id="culqu-b0wgs7">
    <property type="family name" value="Prolylcarboxypeptidase"/>
</dbReference>
<dbReference type="EnsemblMetazoa" id="CPIJ006123-RA">
    <property type="protein sequence ID" value="CPIJ006123-PA"/>
    <property type="gene ID" value="CPIJ006123"/>
</dbReference>
<dbReference type="VEuPathDB" id="VectorBase:CPIJ006123"/>
<protein>
    <submittedName>
        <fullName evidence="7">Prolylcarboxypeptidase</fullName>
    </submittedName>
</protein>
<reference evidence="7" key="1">
    <citation type="submission" date="2007-03" db="EMBL/GenBank/DDBJ databases">
        <title>Annotation of Culex pipiens quinquefasciatus.</title>
        <authorList>
            <consortium name="The Broad Institute Genome Sequencing Platform"/>
            <person name="Atkinson P.W."/>
            <person name="Hemingway J."/>
            <person name="Christensen B.M."/>
            <person name="Higgs S."/>
            <person name="Kodira C."/>
            <person name="Hannick L."/>
            <person name="Megy K."/>
            <person name="O'Leary S."/>
            <person name="Pearson M."/>
            <person name="Haas B.J."/>
            <person name="Mauceli E."/>
            <person name="Wortman J.R."/>
            <person name="Lee N.H."/>
            <person name="Guigo R."/>
            <person name="Stanke M."/>
            <person name="Alvarado L."/>
            <person name="Amedeo P."/>
            <person name="Antoine C.H."/>
            <person name="Arensburger P."/>
            <person name="Bidwell S.L."/>
            <person name="Crawford M."/>
            <person name="Camaro F."/>
            <person name="Devon K."/>
            <person name="Engels R."/>
            <person name="Hammond M."/>
            <person name="Howarth C."/>
            <person name="Koehrsen M."/>
            <person name="Lawson D."/>
            <person name="Montgomery P."/>
            <person name="Nene V."/>
            <person name="Nusbaum C."/>
            <person name="Puiu D."/>
            <person name="Romero-Severson J."/>
            <person name="Severson D.W."/>
            <person name="Shumway M."/>
            <person name="Sisk P."/>
            <person name="Stolte C."/>
            <person name="Zeng Q."/>
            <person name="Eisenstadt E."/>
            <person name="Fraser-Liggett C."/>
            <person name="Strausberg R."/>
            <person name="Galagan J."/>
            <person name="Birren B."/>
            <person name="Collins F.H."/>
        </authorList>
    </citation>
    <scope>NUCLEOTIDE SEQUENCE [LARGE SCALE GENOMIC DNA]</scope>
    <source>
        <strain evidence="7">JHB</strain>
    </source>
</reference>
<dbReference type="VEuPathDB" id="VectorBase:CQUJHB008043"/>
<keyword evidence="5" id="KW-0325">Glycoprotein</keyword>
<feature type="chain" id="PRO_5011407987" evidence="6">
    <location>
        <begin position="19"/>
        <end position="512"/>
    </location>
</feature>
<proteinExistence type="inferred from homology"/>
<evidence type="ECO:0000256" key="5">
    <source>
        <dbReference type="ARBA" id="ARBA00023180"/>
    </source>
</evidence>
<dbReference type="Gene3D" id="1.20.120.980">
    <property type="entry name" value="Serine carboxypeptidase S28, SKS domain"/>
    <property type="match status" value="1"/>
</dbReference>
<keyword evidence="3 6" id="KW-0732">Signal</keyword>
<dbReference type="GO" id="GO:0070008">
    <property type="term" value="F:serine-type exopeptidase activity"/>
    <property type="evidence" value="ECO:0007669"/>
    <property type="project" value="InterPro"/>
</dbReference>
<keyword evidence="2" id="KW-0645">Protease</keyword>
<comment type="similarity">
    <text evidence="1">Belongs to the peptidase S28 family.</text>
</comment>